<dbReference type="AlphaFoldDB" id="A0A7G9RZC9"/>
<feature type="domain" description="PNPLA" evidence="5">
    <location>
        <begin position="6"/>
        <end position="171"/>
    </location>
</feature>
<protein>
    <submittedName>
        <fullName evidence="6">Patatin family protein</fullName>
    </submittedName>
</protein>
<dbReference type="SUPFAM" id="SSF52151">
    <property type="entry name" value="FabD/lysophospholipase-like"/>
    <property type="match status" value="1"/>
</dbReference>
<dbReference type="InterPro" id="IPR002641">
    <property type="entry name" value="PNPLA_dom"/>
</dbReference>
<evidence type="ECO:0000313" key="7">
    <source>
        <dbReference type="Proteomes" id="UP000515928"/>
    </source>
</evidence>
<evidence type="ECO:0000256" key="2">
    <source>
        <dbReference type="ARBA" id="ARBA00022963"/>
    </source>
</evidence>
<dbReference type="InterPro" id="IPR037483">
    <property type="entry name" value="YjjU-like"/>
</dbReference>
<organism evidence="6 7">
    <name type="scientific">Erysipelothrix inopinata</name>
    <dbReference type="NCBI Taxonomy" id="225084"/>
    <lineage>
        <taxon>Bacteria</taxon>
        <taxon>Bacillati</taxon>
        <taxon>Bacillota</taxon>
        <taxon>Erysipelotrichia</taxon>
        <taxon>Erysipelotrichales</taxon>
        <taxon>Erysipelotrichaceae</taxon>
        <taxon>Erysipelothrix</taxon>
    </lineage>
</organism>
<feature type="active site" description="Nucleophile" evidence="4">
    <location>
        <position position="39"/>
    </location>
</feature>
<dbReference type="EMBL" id="CP060715">
    <property type="protein sequence ID" value="QNN60954.1"/>
    <property type="molecule type" value="Genomic_DNA"/>
</dbReference>
<accession>A0A7G9RZC9</accession>
<name>A0A7G9RZC9_9FIRM</name>
<proteinExistence type="predicted"/>
<evidence type="ECO:0000259" key="5">
    <source>
        <dbReference type="PROSITE" id="PS51635"/>
    </source>
</evidence>
<dbReference type="PROSITE" id="PS51635">
    <property type="entry name" value="PNPLA"/>
    <property type="match status" value="1"/>
</dbReference>
<dbReference type="Gene3D" id="3.40.1090.10">
    <property type="entry name" value="Cytosolic phospholipase A2 catalytic domain"/>
    <property type="match status" value="2"/>
</dbReference>
<reference evidence="6 7" key="1">
    <citation type="submission" date="2020-08" db="EMBL/GenBank/DDBJ databases">
        <title>Genome sequence of Erysipelothrix inopinata DSM 15511T.</title>
        <authorList>
            <person name="Hyun D.-W."/>
            <person name="Bae J.-W."/>
        </authorList>
    </citation>
    <scope>NUCLEOTIDE SEQUENCE [LARGE SCALE GENOMIC DNA]</scope>
    <source>
        <strain evidence="6 7">DSM 15511</strain>
    </source>
</reference>
<evidence type="ECO:0000256" key="4">
    <source>
        <dbReference type="PROSITE-ProRule" id="PRU01161"/>
    </source>
</evidence>
<dbReference type="KEGG" id="eio:H9L01_00870"/>
<feature type="short sequence motif" description="GXSXG" evidence="4">
    <location>
        <begin position="37"/>
        <end position="41"/>
    </location>
</feature>
<dbReference type="Pfam" id="PF01734">
    <property type="entry name" value="Patatin"/>
    <property type="match status" value="1"/>
</dbReference>
<dbReference type="PANTHER" id="PTHR14226:SF25">
    <property type="entry name" value="PHOSPHOESTERASE"/>
    <property type="match status" value="1"/>
</dbReference>
<dbReference type="CDD" id="cd07208">
    <property type="entry name" value="Pat_hypo_Ecoli_yjju_like"/>
    <property type="match status" value="1"/>
</dbReference>
<keyword evidence="7" id="KW-1185">Reference proteome</keyword>
<dbReference type="Pfam" id="PF19890">
    <property type="entry name" value="DUF6363"/>
    <property type="match status" value="1"/>
</dbReference>
<dbReference type="InterPro" id="IPR045943">
    <property type="entry name" value="DUF6363"/>
</dbReference>
<dbReference type="InterPro" id="IPR016035">
    <property type="entry name" value="Acyl_Trfase/lysoPLipase"/>
</dbReference>
<evidence type="ECO:0000256" key="1">
    <source>
        <dbReference type="ARBA" id="ARBA00022801"/>
    </source>
</evidence>
<evidence type="ECO:0000256" key="3">
    <source>
        <dbReference type="ARBA" id="ARBA00023098"/>
    </source>
</evidence>
<gene>
    <name evidence="6" type="ORF">H9L01_00870</name>
</gene>
<dbReference type="Proteomes" id="UP000515928">
    <property type="component" value="Chromosome"/>
</dbReference>
<keyword evidence="1 4" id="KW-0378">Hydrolase</keyword>
<feature type="active site" description="Proton acceptor" evidence="4">
    <location>
        <position position="158"/>
    </location>
</feature>
<dbReference type="GO" id="GO:0016787">
    <property type="term" value="F:hydrolase activity"/>
    <property type="evidence" value="ECO:0007669"/>
    <property type="project" value="UniProtKB-UniRule"/>
</dbReference>
<feature type="short sequence motif" description="GXGXXG" evidence="4">
    <location>
        <begin position="10"/>
        <end position="15"/>
    </location>
</feature>
<feature type="short sequence motif" description="DGA/G" evidence="4">
    <location>
        <begin position="158"/>
        <end position="160"/>
    </location>
</feature>
<sequence>MEKIGLVLEGGGMRGAYTAGVLHWLLENELHFDYVVGISSGALYAGMYVLDKGESLESAAINVAADKRNVGWAPIKDEHTIVGYDFLYREVTENLDYPLETIDQIKGDIEIGVYDIKAEKTVWKNKQEIAENPEYIKAACTLPIVGRPVKIEGRDYMDGGITTMIPVSRSIEAGCVKHMVVTTKSKEYVRKPQGFFTSTLLKCVYRKYPKLVKDFSNRVNVYYEERKLIDELVAEEKALYMYPTKELGIGRFKGSKEQFSELFDIAHQDCELRKDEIIAFYQSVKG</sequence>
<keyword evidence="3 4" id="KW-0443">Lipid metabolism</keyword>
<dbReference type="InterPro" id="IPR050301">
    <property type="entry name" value="NTE"/>
</dbReference>
<dbReference type="PANTHER" id="PTHR14226">
    <property type="entry name" value="NEUROPATHY TARGET ESTERASE/SWISS CHEESE D.MELANOGASTER"/>
    <property type="match status" value="1"/>
</dbReference>
<dbReference type="RefSeq" id="WP_187534074.1">
    <property type="nucleotide sequence ID" value="NZ_CBCSHU010000017.1"/>
</dbReference>
<evidence type="ECO:0000313" key="6">
    <source>
        <dbReference type="EMBL" id="QNN60954.1"/>
    </source>
</evidence>
<keyword evidence="2 4" id="KW-0442">Lipid degradation</keyword>
<dbReference type="GO" id="GO:0016042">
    <property type="term" value="P:lipid catabolic process"/>
    <property type="evidence" value="ECO:0007669"/>
    <property type="project" value="UniProtKB-UniRule"/>
</dbReference>